<reference evidence="2" key="1">
    <citation type="submission" date="2015-04" db="UniProtKB">
        <authorList>
            <consortium name="EnsemblPlants"/>
        </authorList>
    </citation>
    <scope>IDENTIFICATION</scope>
</reference>
<protein>
    <submittedName>
        <fullName evidence="2">Uncharacterized protein</fullName>
    </submittedName>
</protein>
<keyword evidence="3" id="KW-1185">Reference proteome</keyword>
<feature type="compositionally biased region" description="Polar residues" evidence="1">
    <location>
        <begin position="9"/>
        <end position="24"/>
    </location>
</feature>
<dbReference type="AlphaFoldDB" id="A0A0E0BHN5"/>
<organism evidence="2">
    <name type="scientific">Oryza glumipatula</name>
    <dbReference type="NCBI Taxonomy" id="40148"/>
    <lineage>
        <taxon>Eukaryota</taxon>
        <taxon>Viridiplantae</taxon>
        <taxon>Streptophyta</taxon>
        <taxon>Embryophyta</taxon>
        <taxon>Tracheophyta</taxon>
        <taxon>Spermatophyta</taxon>
        <taxon>Magnoliopsida</taxon>
        <taxon>Liliopsida</taxon>
        <taxon>Poales</taxon>
        <taxon>Poaceae</taxon>
        <taxon>BOP clade</taxon>
        <taxon>Oryzoideae</taxon>
        <taxon>Oryzeae</taxon>
        <taxon>Oryzinae</taxon>
        <taxon>Oryza</taxon>
    </lineage>
</organism>
<evidence type="ECO:0000313" key="2">
    <source>
        <dbReference type="EnsemblPlants" id="OGLUM11G08970.1"/>
    </source>
</evidence>
<dbReference type="Proteomes" id="UP000026961">
    <property type="component" value="Chromosome 11"/>
</dbReference>
<evidence type="ECO:0000313" key="3">
    <source>
        <dbReference type="Proteomes" id="UP000026961"/>
    </source>
</evidence>
<evidence type="ECO:0000256" key="1">
    <source>
        <dbReference type="SAM" id="MobiDB-lite"/>
    </source>
</evidence>
<dbReference type="Gramene" id="OGLUM11G08970.1">
    <property type="protein sequence ID" value="OGLUM11G08970.1"/>
    <property type="gene ID" value="OGLUM11G08970"/>
</dbReference>
<sequence>MKTDRIYQMSPSHSSFTGTTTTAKSRWASPSSVAGLLIATTSGVPLVVSTTCSPIFHFIFINGGDDNTASIDLRSLCITASVAATAPPQQSKEQRGGCTTVRRYDSSLPMWKKNVEAPN</sequence>
<name>A0A0E0BHN5_9ORYZ</name>
<reference evidence="2" key="2">
    <citation type="submission" date="2018-05" db="EMBL/GenBank/DDBJ databases">
        <title>OgluRS3 (Oryza glumaepatula Reference Sequence Version 3).</title>
        <authorList>
            <person name="Zhang J."/>
            <person name="Kudrna D."/>
            <person name="Lee S."/>
            <person name="Talag J."/>
            <person name="Welchert J."/>
            <person name="Wing R.A."/>
        </authorList>
    </citation>
    <scope>NUCLEOTIDE SEQUENCE [LARGE SCALE GENOMIC DNA]</scope>
</reference>
<feature type="region of interest" description="Disordered" evidence="1">
    <location>
        <begin position="1"/>
        <end position="24"/>
    </location>
</feature>
<dbReference type="EnsemblPlants" id="OGLUM11G08970.1">
    <property type="protein sequence ID" value="OGLUM11G08970.1"/>
    <property type="gene ID" value="OGLUM11G08970"/>
</dbReference>
<dbReference type="HOGENOM" id="CLU_2065132_0_0_1"/>
<accession>A0A0E0BHN5</accession>
<proteinExistence type="predicted"/>